<keyword evidence="9" id="KW-0539">Nucleus</keyword>
<evidence type="ECO:0000256" key="8">
    <source>
        <dbReference type="ARBA" id="ARBA00023228"/>
    </source>
</evidence>
<reference evidence="12" key="1">
    <citation type="submission" date="2022-06" db="EMBL/GenBank/DDBJ databases">
        <authorList>
            <person name="Berger JAMES D."/>
            <person name="Berger JAMES D."/>
        </authorList>
    </citation>
    <scope>NUCLEOTIDE SEQUENCE [LARGE SCALE GENOMIC DNA]</scope>
</reference>
<comment type="subcellular location">
    <subcellularLocation>
        <location evidence="2">Lysosome</location>
    </subcellularLocation>
    <subcellularLocation>
        <location evidence="1">Nucleus envelope</location>
    </subcellularLocation>
</comment>
<dbReference type="SMART" id="SM00320">
    <property type="entry name" value="WD40"/>
    <property type="match status" value="2"/>
</dbReference>
<dbReference type="GO" id="GO:1904263">
    <property type="term" value="P:positive regulation of TORC1 signaling"/>
    <property type="evidence" value="ECO:0007669"/>
    <property type="project" value="TreeGrafter"/>
</dbReference>
<dbReference type="PROSITE" id="PS50082">
    <property type="entry name" value="WD_REPEATS_2"/>
    <property type="match status" value="1"/>
</dbReference>
<evidence type="ECO:0000313" key="13">
    <source>
        <dbReference type="WBParaSite" id="TREG1_17340.1"/>
    </source>
</evidence>
<dbReference type="Gene3D" id="2.130.10.10">
    <property type="entry name" value="YVTN repeat-like/Quinoprotein amine dehydrogenase"/>
    <property type="match status" value="1"/>
</dbReference>
<dbReference type="GO" id="GO:0015031">
    <property type="term" value="P:protein transport"/>
    <property type="evidence" value="ECO:0007669"/>
    <property type="project" value="UniProtKB-KW"/>
</dbReference>
<dbReference type="GO" id="GO:0005198">
    <property type="term" value="F:structural molecule activity"/>
    <property type="evidence" value="ECO:0007669"/>
    <property type="project" value="InterPro"/>
</dbReference>
<dbReference type="PANTHER" id="PTHR11024">
    <property type="entry name" value="NUCLEAR PORE COMPLEX PROTEIN SEC13 / SEH1 FAMILY MEMBER"/>
    <property type="match status" value="1"/>
</dbReference>
<keyword evidence="7" id="KW-0653">Protein transport</keyword>
<dbReference type="InterPro" id="IPR015943">
    <property type="entry name" value="WD40/YVTN_repeat-like_dom_sf"/>
</dbReference>
<dbReference type="PANTHER" id="PTHR11024:SF3">
    <property type="entry name" value="NUCLEOPORIN SEH1"/>
    <property type="match status" value="1"/>
</dbReference>
<feature type="region of interest" description="Disordered" evidence="11">
    <location>
        <begin position="89"/>
        <end position="116"/>
    </location>
</feature>
<dbReference type="InterPro" id="IPR036322">
    <property type="entry name" value="WD40_repeat_dom_sf"/>
</dbReference>
<evidence type="ECO:0000256" key="1">
    <source>
        <dbReference type="ARBA" id="ARBA00004259"/>
    </source>
</evidence>
<keyword evidence="6" id="KW-0677">Repeat</keyword>
<evidence type="ECO:0000256" key="7">
    <source>
        <dbReference type="ARBA" id="ARBA00022927"/>
    </source>
</evidence>
<dbReference type="AlphaFoldDB" id="A0AA85JF66"/>
<evidence type="ECO:0008006" key="14">
    <source>
        <dbReference type="Google" id="ProtNLM"/>
    </source>
</evidence>
<dbReference type="InterPro" id="IPR037363">
    <property type="entry name" value="Sec13/Seh1_fam"/>
</dbReference>
<evidence type="ECO:0000256" key="4">
    <source>
        <dbReference type="ARBA" id="ARBA00022448"/>
    </source>
</evidence>
<feature type="compositionally biased region" description="Polar residues" evidence="11">
    <location>
        <begin position="106"/>
        <end position="116"/>
    </location>
</feature>
<comment type="similarity">
    <text evidence="3">Belongs to the WD repeat SEC13 family.</text>
</comment>
<dbReference type="SUPFAM" id="SSF50978">
    <property type="entry name" value="WD40 repeat-like"/>
    <property type="match status" value="1"/>
</dbReference>
<evidence type="ECO:0000256" key="10">
    <source>
        <dbReference type="PROSITE-ProRule" id="PRU00221"/>
    </source>
</evidence>
<evidence type="ECO:0000256" key="6">
    <source>
        <dbReference type="ARBA" id="ARBA00022737"/>
    </source>
</evidence>
<reference evidence="13" key="2">
    <citation type="submission" date="2023-11" db="UniProtKB">
        <authorList>
            <consortium name="WormBaseParasite"/>
        </authorList>
    </citation>
    <scope>IDENTIFICATION</scope>
</reference>
<keyword evidence="8" id="KW-0458">Lysosome</keyword>
<name>A0AA85JF66_TRIRE</name>
<accession>A0AA85JF66</accession>
<evidence type="ECO:0000256" key="5">
    <source>
        <dbReference type="ARBA" id="ARBA00022574"/>
    </source>
</evidence>
<dbReference type="GO" id="GO:0035859">
    <property type="term" value="C:Seh1-associated complex"/>
    <property type="evidence" value="ECO:0007669"/>
    <property type="project" value="TreeGrafter"/>
</dbReference>
<dbReference type="PROSITE" id="PS50294">
    <property type="entry name" value="WD_REPEATS_REGION"/>
    <property type="match status" value="1"/>
</dbReference>
<evidence type="ECO:0000256" key="11">
    <source>
        <dbReference type="SAM" id="MobiDB-lite"/>
    </source>
</evidence>
<evidence type="ECO:0000256" key="2">
    <source>
        <dbReference type="ARBA" id="ARBA00004371"/>
    </source>
</evidence>
<feature type="repeat" description="WD" evidence="10">
    <location>
        <begin position="218"/>
        <end position="249"/>
    </location>
</feature>
<protein>
    <recommendedName>
        <fullName evidence="14">WD_REPEATS_REGION domain-containing protein</fullName>
    </recommendedName>
</protein>
<feature type="compositionally biased region" description="Low complexity" evidence="11">
    <location>
        <begin position="91"/>
        <end position="105"/>
    </location>
</feature>
<keyword evidence="4" id="KW-0813">Transport</keyword>
<dbReference type="Pfam" id="PF00400">
    <property type="entry name" value="WD40"/>
    <property type="match status" value="1"/>
</dbReference>
<organism evidence="12 13">
    <name type="scientific">Trichobilharzia regenti</name>
    <name type="common">Nasal bird schistosome</name>
    <dbReference type="NCBI Taxonomy" id="157069"/>
    <lineage>
        <taxon>Eukaryota</taxon>
        <taxon>Metazoa</taxon>
        <taxon>Spiralia</taxon>
        <taxon>Lophotrochozoa</taxon>
        <taxon>Platyhelminthes</taxon>
        <taxon>Trematoda</taxon>
        <taxon>Digenea</taxon>
        <taxon>Strigeidida</taxon>
        <taxon>Schistosomatoidea</taxon>
        <taxon>Schistosomatidae</taxon>
        <taxon>Trichobilharzia</taxon>
    </lineage>
</organism>
<evidence type="ECO:0000256" key="3">
    <source>
        <dbReference type="ARBA" id="ARBA00010102"/>
    </source>
</evidence>
<dbReference type="GO" id="GO:0005764">
    <property type="term" value="C:lysosome"/>
    <property type="evidence" value="ECO:0007669"/>
    <property type="project" value="UniProtKB-SubCell"/>
</dbReference>
<sequence>MVGGQSGNTHWIRRAYFVDPRTSVTGLQFAPRHLGLQLAAVSTDGMLRIYEALDVMNLSQWRLQFDFGTKMFASCLSWSQSRIDPPLIAVGSGNPNDSGGNDSSDCVQTQHSVSYPTNPTAAPVRGKLVLYEYSETRRQWYLTEDVLEMTDPIYDLSFAPHLGQSYQTLAVGSKDLHVIRICPLRKSAKGDYDDDVGIALESTSLAYNPYTIRLISRYDHHKGRVWRVSWNVTGSLLASSGDDGCVRLWHAHYLGVWLPISILSLDGGNLCITTLPDNRAKFMLRPCLSTVLPKLFPSSSSTSSNLRLMSNSNTTLRHNEHAVDNSVDKTANTYLGKPSLHGCPIPFQKLAPVSNANQPGAWH</sequence>
<keyword evidence="5 10" id="KW-0853">WD repeat</keyword>
<dbReference type="GO" id="GO:0034198">
    <property type="term" value="P:cellular response to amino acid starvation"/>
    <property type="evidence" value="ECO:0007669"/>
    <property type="project" value="TreeGrafter"/>
</dbReference>
<dbReference type="InterPro" id="IPR001680">
    <property type="entry name" value="WD40_rpt"/>
</dbReference>
<evidence type="ECO:0000313" key="12">
    <source>
        <dbReference type="Proteomes" id="UP000050795"/>
    </source>
</evidence>
<dbReference type="GO" id="GO:0031080">
    <property type="term" value="C:nuclear pore outer ring"/>
    <property type="evidence" value="ECO:0007669"/>
    <property type="project" value="TreeGrafter"/>
</dbReference>
<evidence type="ECO:0000256" key="9">
    <source>
        <dbReference type="ARBA" id="ARBA00023242"/>
    </source>
</evidence>
<keyword evidence="12" id="KW-1185">Reference proteome</keyword>
<dbReference type="Proteomes" id="UP000050795">
    <property type="component" value="Unassembled WGS sequence"/>
</dbReference>
<dbReference type="WBParaSite" id="TREG1_17340.1">
    <property type="protein sequence ID" value="TREG1_17340.1"/>
    <property type="gene ID" value="TREG1_17340"/>
</dbReference>
<proteinExistence type="inferred from homology"/>